<dbReference type="Pfam" id="PF01311">
    <property type="entry name" value="Bac_export_1"/>
    <property type="match status" value="1"/>
</dbReference>
<dbReference type="Proteomes" id="UP000630594">
    <property type="component" value="Unassembled WGS sequence"/>
</dbReference>
<evidence type="ECO:0000256" key="5">
    <source>
        <dbReference type="ARBA" id="ARBA00022989"/>
    </source>
</evidence>
<dbReference type="PANTHER" id="PTHR30065:SF1">
    <property type="entry name" value="SURFACE PRESENTATION OF ANTIGENS PROTEIN SPAR"/>
    <property type="match status" value="1"/>
</dbReference>
<dbReference type="InterPro" id="IPR002010">
    <property type="entry name" value="T3SS_IM_R"/>
</dbReference>
<keyword evidence="11" id="KW-1185">Reference proteome</keyword>
<keyword evidence="6 7" id="KW-0472">Membrane</keyword>
<reference evidence="8" key="5">
    <citation type="submission" date="2024-05" db="EMBL/GenBank/DDBJ databases">
        <authorList>
            <person name="Sun Q."/>
            <person name="Sedlacek I."/>
        </authorList>
    </citation>
    <scope>NUCLEOTIDE SEQUENCE</scope>
    <source>
        <strain evidence="8">CCM 7403</strain>
    </source>
</reference>
<feature type="transmembrane region" description="Helical" evidence="7">
    <location>
        <begin position="63"/>
        <end position="80"/>
    </location>
</feature>
<reference evidence="9 10" key="1">
    <citation type="journal article" date="2008" name="Int. J. Syst. Evol. Microbiol.">
        <title>Nocardioides daphniae sp. nov., isolated from Daphnia cucullata (Crustacea: Cladocera).</title>
        <authorList>
            <person name="Toth E.M."/>
            <person name="Keki Z."/>
            <person name="Homonnay Z.G."/>
            <person name="Borsodi A.K."/>
            <person name="Marialigeti K."/>
            <person name="Schumann P."/>
        </authorList>
    </citation>
    <scope>NUCLEOTIDE SEQUENCE [LARGE SCALE GENOMIC DNA]</scope>
    <source>
        <strain evidence="9 10">JCM 16608</strain>
    </source>
</reference>
<comment type="subcellular location">
    <subcellularLocation>
        <location evidence="1">Cell membrane</location>
        <topology evidence="1">Multi-pass membrane protein</topology>
    </subcellularLocation>
</comment>
<dbReference type="EMBL" id="BMCK01000003">
    <property type="protein sequence ID" value="GGD21283.1"/>
    <property type="molecule type" value="Genomic_DNA"/>
</dbReference>
<evidence type="ECO:0000256" key="4">
    <source>
        <dbReference type="ARBA" id="ARBA00022692"/>
    </source>
</evidence>
<keyword evidence="3" id="KW-1003">Cell membrane</keyword>
<protein>
    <submittedName>
        <fullName evidence="8">Flagellar biosynthetic protein FliR</fullName>
    </submittedName>
    <submittedName>
        <fullName evidence="9">Type III secretion protein</fullName>
    </submittedName>
</protein>
<evidence type="ECO:0000256" key="1">
    <source>
        <dbReference type="ARBA" id="ARBA00004651"/>
    </source>
</evidence>
<evidence type="ECO:0000256" key="2">
    <source>
        <dbReference type="ARBA" id="ARBA00009772"/>
    </source>
</evidence>
<keyword evidence="8" id="KW-0282">Flagellum</keyword>
<keyword evidence="8" id="KW-0966">Cell projection</keyword>
<gene>
    <name evidence="8" type="primary">fliR</name>
    <name evidence="9" type="ORF">E2C04_15035</name>
    <name evidence="8" type="ORF">GCM10007231_20540</name>
</gene>
<feature type="transmembrane region" description="Helical" evidence="7">
    <location>
        <begin position="37"/>
        <end position="56"/>
    </location>
</feature>
<dbReference type="EMBL" id="CP038462">
    <property type="protein sequence ID" value="QCC78174.1"/>
    <property type="molecule type" value="Genomic_DNA"/>
</dbReference>
<organism evidence="9 10">
    <name type="scientific">Nocardioides daphniae</name>
    <dbReference type="NCBI Taxonomy" id="402297"/>
    <lineage>
        <taxon>Bacteria</taxon>
        <taxon>Bacillati</taxon>
        <taxon>Actinomycetota</taxon>
        <taxon>Actinomycetes</taxon>
        <taxon>Propionibacteriales</taxon>
        <taxon>Nocardioidaceae</taxon>
        <taxon>Nocardioides</taxon>
    </lineage>
</organism>
<evidence type="ECO:0000256" key="6">
    <source>
        <dbReference type="ARBA" id="ARBA00023136"/>
    </source>
</evidence>
<keyword evidence="8" id="KW-0969">Cilium</keyword>
<reference evidence="9" key="4">
    <citation type="submission" date="2019-03" db="EMBL/GenBank/DDBJ databases">
        <authorList>
            <person name="Huang Y."/>
        </authorList>
    </citation>
    <scope>NUCLEOTIDE SEQUENCE</scope>
    <source>
        <strain evidence="9">JCM 16608</strain>
    </source>
</reference>
<accession>A0A4P7UE65</accession>
<evidence type="ECO:0000256" key="3">
    <source>
        <dbReference type="ARBA" id="ARBA00022475"/>
    </source>
</evidence>
<evidence type="ECO:0000256" key="7">
    <source>
        <dbReference type="SAM" id="Phobius"/>
    </source>
</evidence>
<evidence type="ECO:0000313" key="10">
    <source>
        <dbReference type="Proteomes" id="UP000297025"/>
    </source>
</evidence>
<name>A0A4P7UE65_9ACTN</name>
<reference evidence="8" key="2">
    <citation type="journal article" date="2014" name="Int. J. Syst. Evol. Microbiol.">
        <title>Complete genome of a new Firmicutes species belonging to the dominant human colonic microbiota ('Ruminococcus bicirculans') reveals two chromosomes and a selective capacity to utilize plant glucans.</title>
        <authorList>
            <consortium name="NISC Comparative Sequencing Program"/>
            <person name="Wegmann U."/>
            <person name="Louis P."/>
            <person name="Goesmann A."/>
            <person name="Henrissat B."/>
            <person name="Duncan S.H."/>
            <person name="Flint H.J."/>
        </authorList>
    </citation>
    <scope>NUCLEOTIDE SEQUENCE</scope>
    <source>
        <strain evidence="8">CCM 7403</strain>
    </source>
</reference>
<feature type="transmembrane region" description="Helical" evidence="7">
    <location>
        <begin position="128"/>
        <end position="150"/>
    </location>
</feature>
<feature type="transmembrane region" description="Helical" evidence="7">
    <location>
        <begin position="212"/>
        <end position="232"/>
    </location>
</feature>
<dbReference type="AlphaFoldDB" id="A0A4P7UE65"/>
<evidence type="ECO:0000313" key="8">
    <source>
        <dbReference type="EMBL" id="GGD21283.1"/>
    </source>
</evidence>
<evidence type="ECO:0000313" key="11">
    <source>
        <dbReference type="Proteomes" id="UP000630594"/>
    </source>
</evidence>
<dbReference type="OrthoDB" id="9807748at2"/>
<dbReference type="RefSeq" id="WP_135833212.1">
    <property type="nucleotide sequence ID" value="NZ_BMCK01000003.1"/>
</dbReference>
<evidence type="ECO:0000313" key="9">
    <source>
        <dbReference type="EMBL" id="QCC78174.1"/>
    </source>
</evidence>
<keyword evidence="4 7" id="KW-0812">Transmembrane</keyword>
<dbReference type="PANTHER" id="PTHR30065">
    <property type="entry name" value="FLAGELLAR BIOSYNTHETIC PROTEIN FLIR"/>
    <property type="match status" value="1"/>
</dbReference>
<feature type="transmembrane region" description="Helical" evidence="7">
    <location>
        <begin position="12"/>
        <end position="31"/>
    </location>
</feature>
<dbReference type="GO" id="GO:0006605">
    <property type="term" value="P:protein targeting"/>
    <property type="evidence" value="ECO:0007669"/>
    <property type="project" value="InterPro"/>
</dbReference>
<comment type="similarity">
    <text evidence="2">Belongs to the FliR/MopE/SpaR family.</text>
</comment>
<sequence length="254" mass="26115">MTLTVDGQELIGLLLASVRIVAWMAIVPPFSSRSVPAMAKVVLSLGLAFAVGPSAVGELPVDGWGLIVVTATQVAVGVGMGFVTFLLFQAIATAGTLVDLFGGFALAQGFDPLAMNMNTVFGKFHQMLATVLLFVTGGHLLVIGGLLSTFELLPLGEVPDTSAAPGVLTTAFSLFFVTAVQIALPMIAVLFVADLGLALLTKVAPQLNAINVMFPAKIGLTLLLLGLSFPVLPDALERLVNLANEAMATIAGGG</sequence>
<dbReference type="PRINTS" id="PR00953">
    <property type="entry name" value="TYPE3IMRPROT"/>
</dbReference>
<keyword evidence="5 7" id="KW-1133">Transmembrane helix</keyword>
<dbReference type="KEGG" id="ndp:E2C04_15035"/>
<dbReference type="Proteomes" id="UP000297025">
    <property type="component" value="Chromosome"/>
</dbReference>
<reference evidence="11" key="3">
    <citation type="journal article" date="2019" name="Int. J. Syst. Evol. Microbiol.">
        <title>The Global Catalogue of Microorganisms (GCM) 10K type strain sequencing project: providing services to taxonomists for standard genome sequencing and annotation.</title>
        <authorList>
            <consortium name="The Broad Institute Genomics Platform"/>
            <consortium name="The Broad Institute Genome Sequencing Center for Infectious Disease"/>
            <person name="Wu L."/>
            <person name="Ma J."/>
        </authorList>
    </citation>
    <scope>NUCLEOTIDE SEQUENCE [LARGE SCALE GENOMIC DNA]</scope>
    <source>
        <strain evidence="11">CCM 7403</strain>
    </source>
</reference>
<feature type="transmembrane region" description="Helical" evidence="7">
    <location>
        <begin position="170"/>
        <end position="200"/>
    </location>
</feature>
<dbReference type="GO" id="GO:0005886">
    <property type="term" value="C:plasma membrane"/>
    <property type="evidence" value="ECO:0007669"/>
    <property type="project" value="UniProtKB-SubCell"/>
</dbReference>
<proteinExistence type="inferred from homology"/>